<gene>
    <name evidence="2" type="ORF">CNX70_22150</name>
</gene>
<organism evidence="2 3">
    <name type="scientific">Janthinobacterium svalbardensis</name>
    <dbReference type="NCBI Taxonomy" id="368607"/>
    <lineage>
        <taxon>Bacteria</taxon>
        <taxon>Pseudomonadati</taxon>
        <taxon>Pseudomonadota</taxon>
        <taxon>Betaproteobacteria</taxon>
        <taxon>Burkholderiales</taxon>
        <taxon>Oxalobacteraceae</taxon>
        <taxon>Janthinobacterium</taxon>
    </lineage>
</organism>
<sequence length="121" mass="13381">MMTKEDVTELFANIAENAPWDLSQPLLWGYYFTNPTSEPLEQAATLLALQGYRPVELYQPELDDPAAAPVWVLHVEKAEVHSVDSLHARNGELMAFAQENQLASYDGMDVGPVGAPEVPQL</sequence>
<dbReference type="KEGG" id="jsv:CNX70_22150"/>
<dbReference type="InterPro" id="IPR009671">
    <property type="entry name" value="RraB_dom"/>
</dbReference>
<feature type="domain" description="Regulator of ribonuclease activity B" evidence="1">
    <location>
        <begin position="9"/>
        <end position="110"/>
    </location>
</feature>
<dbReference type="Proteomes" id="UP000218437">
    <property type="component" value="Chromosome"/>
</dbReference>
<dbReference type="EMBL" id="CP023422">
    <property type="protein sequence ID" value="ATD62545.1"/>
    <property type="molecule type" value="Genomic_DNA"/>
</dbReference>
<evidence type="ECO:0000313" key="3">
    <source>
        <dbReference type="Proteomes" id="UP000218437"/>
    </source>
</evidence>
<dbReference type="AlphaFoldDB" id="A0A290X072"/>
<keyword evidence="3" id="KW-1185">Reference proteome</keyword>
<evidence type="ECO:0000313" key="2">
    <source>
        <dbReference type="EMBL" id="ATD62545.1"/>
    </source>
</evidence>
<name>A0A290X072_9BURK</name>
<accession>A0A290X072</accession>
<dbReference type="RefSeq" id="WP_096237152.1">
    <property type="nucleotide sequence ID" value="NZ_CP023422.1"/>
</dbReference>
<reference evidence="2 3" key="1">
    <citation type="submission" date="2017-09" db="EMBL/GenBank/DDBJ databases">
        <title>Complete genome sequence of Janthinobacterium svalbardensis PAMC 27463.</title>
        <authorList>
            <person name="Cho Y.-J."/>
            <person name="Cho A."/>
            <person name="Kim O.-S."/>
            <person name="Lee J.-I."/>
        </authorList>
    </citation>
    <scope>NUCLEOTIDE SEQUENCE [LARGE SCALE GENOMIC DNA]</scope>
    <source>
        <strain evidence="2 3">PAMC 27463</strain>
    </source>
</reference>
<protein>
    <recommendedName>
        <fullName evidence="1">Regulator of ribonuclease activity B domain-containing protein</fullName>
    </recommendedName>
</protein>
<evidence type="ECO:0000259" key="1">
    <source>
        <dbReference type="Pfam" id="PF06877"/>
    </source>
</evidence>
<proteinExistence type="predicted"/>
<dbReference type="Pfam" id="PF06877">
    <property type="entry name" value="RraB"/>
    <property type="match status" value="1"/>
</dbReference>